<accession>A0A369VYR6</accession>
<protein>
    <recommendedName>
        <fullName evidence="5">Ribosome maturation factor RimM</fullName>
    </recommendedName>
</protein>
<dbReference type="GO" id="GO:0006364">
    <property type="term" value="P:rRNA processing"/>
    <property type="evidence" value="ECO:0007669"/>
    <property type="project" value="UniProtKB-UniRule"/>
</dbReference>
<feature type="compositionally biased region" description="Low complexity" evidence="6">
    <location>
        <begin position="24"/>
        <end position="33"/>
    </location>
</feature>
<feature type="region of interest" description="Disordered" evidence="6">
    <location>
        <begin position="1"/>
        <end position="35"/>
    </location>
</feature>
<sequence>MSRKTPPTKASPRRSRPKAPTTPPQAATGRPTPDAADDRQIVLAVVIGAHGIGGEVRLKVFAEDFSAFGAFNNGALTLSSLREGSNGAIARFAEVRDRNAAEALRGTELTVARDALPGLEDGEYYHADLIGLPVVLTTGEAIGRVVLVENFGAGDVLEIERDAGGRFMVPMRPEAVPEWSAERLVVEPAFAE</sequence>
<dbReference type="GO" id="GO:0005737">
    <property type="term" value="C:cytoplasm"/>
    <property type="evidence" value="ECO:0007669"/>
    <property type="project" value="UniProtKB-SubCell"/>
</dbReference>
<keyword evidence="2 5" id="KW-0690">Ribosome biogenesis</keyword>
<dbReference type="Pfam" id="PF24986">
    <property type="entry name" value="PRC_RimM"/>
    <property type="match status" value="1"/>
</dbReference>
<name>A0A369VYR6_9SPHN</name>
<organism evidence="9 10">
    <name type="scientific">Sphingomonas aracearum</name>
    <dbReference type="NCBI Taxonomy" id="2283317"/>
    <lineage>
        <taxon>Bacteria</taxon>
        <taxon>Pseudomonadati</taxon>
        <taxon>Pseudomonadota</taxon>
        <taxon>Alphaproteobacteria</taxon>
        <taxon>Sphingomonadales</taxon>
        <taxon>Sphingomonadaceae</taxon>
        <taxon>Sphingomonas</taxon>
    </lineage>
</organism>
<comment type="function">
    <text evidence="5">An accessory protein needed during the final step in the assembly of 30S ribosomal subunit, possibly for assembly of the head region. Essential for efficient processing of 16S rRNA. May be needed both before and after RbfA during the maturation of 16S rRNA. It has affinity for free ribosomal 30S subunits but not for 70S ribosomes.</text>
</comment>
<dbReference type="InterPro" id="IPR002676">
    <property type="entry name" value="RimM_N"/>
</dbReference>
<keyword evidence="3 5" id="KW-0698">rRNA processing</keyword>
<feature type="domain" description="RimM N-terminal" evidence="7">
    <location>
        <begin position="43"/>
        <end position="114"/>
    </location>
</feature>
<dbReference type="Pfam" id="PF01782">
    <property type="entry name" value="RimM"/>
    <property type="match status" value="1"/>
</dbReference>
<dbReference type="Gene3D" id="2.30.30.240">
    <property type="entry name" value="PRC-barrel domain"/>
    <property type="match status" value="1"/>
</dbReference>
<dbReference type="OrthoDB" id="9788191at2"/>
<dbReference type="InterPro" id="IPR011033">
    <property type="entry name" value="PRC_barrel-like_sf"/>
</dbReference>
<dbReference type="PANTHER" id="PTHR33692:SF1">
    <property type="entry name" value="RIBOSOME MATURATION FACTOR RIMM"/>
    <property type="match status" value="1"/>
</dbReference>
<dbReference type="GO" id="GO:0042274">
    <property type="term" value="P:ribosomal small subunit biogenesis"/>
    <property type="evidence" value="ECO:0007669"/>
    <property type="project" value="UniProtKB-UniRule"/>
</dbReference>
<dbReference type="InterPro" id="IPR009000">
    <property type="entry name" value="Transl_B-barrel_sf"/>
</dbReference>
<dbReference type="RefSeq" id="WP_114685852.1">
    <property type="nucleotide sequence ID" value="NZ_QQNB01000001.1"/>
</dbReference>
<proteinExistence type="inferred from homology"/>
<dbReference type="NCBIfam" id="TIGR02273">
    <property type="entry name" value="16S_RimM"/>
    <property type="match status" value="1"/>
</dbReference>
<evidence type="ECO:0000313" key="9">
    <source>
        <dbReference type="EMBL" id="RDE06270.1"/>
    </source>
</evidence>
<comment type="subunit">
    <text evidence="5">Binds ribosomal protein uS19.</text>
</comment>
<dbReference type="GO" id="GO:0043022">
    <property type="term" value="F:ribosome binding"/>
    <property type="evidence" value="ECO:0007669"/>
    <property type="project" value="InterPro"/>
</dbReference>
<keyword evidence="10" id="KW-1185">Reference proteome</keyword>
<evidence type="ECO:0000313" key="10">
    <source>
        <dbReference type="Proteomes" id="UP000253918"/>
    </source>
</evidence>
<dbReference type="InterPro" id="IPR036976">
    <property type="entry name" value="RimM_N_sf"/>
</dbReference>
<comment type="similarity">
    <text evidence="5">Belongs to the RimM family.</text>
</comment>
<comment type="subcellular location">
    <subcellularLocation>
        <location evidence="5">Cytoplasm</location>
    </subcellularLocation>
</comment>
<reference evidence="9 10" key="1">
    <citation type="submission" date="2018-07" db="EMBL/GenBank/DDBJ databases">
        <title>a novel species of Sphingomonas isolated from the rhizosphere soil of Araceae plant.</title>
        <authorList>
            <person name="Zhiyong W."/>
            <person name="Qinglan Z."/>
            <person name="Zhiwei F."/>
            <person name="Ding X."/>
            <person name="Gejiao W."/>
            <person name="Shixue Z."/>
        </authorList>
    </citation>
    <scope>NUCLEOTIDE SEQUENCE [LARGE SCALE GENOMIC DNA]</scope>
    <source>
        <strain evidence="9 10">WZY 27</strain>
    </source>
</reference>
<dbReference type="EMBL" id="QQNB01000001">
    <property type="protein sequence ID" value="RDE06270.1"/>
    <property type="molecule type" value="Genomic_DNA"/>
</dbReference>
<gene>
    <name evidence="5 9" type="primary">rimM</name>
    <name evidence="9" type="ORF">DVW87_00610</name>
</gene>
<dbReference type="InterPro" id="IPR011961">
    <property type="entry name" value="RimM"/>
</dbReference>
<evidence type="ECO:0000256" key="5">
    <source>
        <dbReference type="HAMAP-Rule" id="MF_00014"/>
    </source>
</evidence>
<dbReference type="SUPFAM" id="SSF50346">
    <property type="entry name" value="PRC-barrel domain"/>
    <property type="match status" value="1"/>
</dbReference>
<keyword evidence="1 5" id="KW-0963">Cytoplasm</keyword>
<dbReference type="Gene3D" id="2.40.30.60">
    <property type="entry name" value="RimM"/>
    <property type="match status" value="1"/>
</dbReference>
<evidence type="ECO:0000256" key="6">
    <source>
        <dbReference type="SAM" id="MobiDB-lite"/>
    </source>
</evidence>
<dbReference type="GO" id="GO:0005840">
    <property type="term" value="C:ribosome"/>
    <property type="evidence" value="ECO:0007669"/>
    <property type="project" value="InterPro"/>
</dbReference>
<comment type="caution">
    <text evidence="9">The sequence shown here is derived from an EMBL/GenBank/DDBJ whole genome shotgun (WGS) entry which is preliminary data.</text>
</comment>
<evidence type="ECO:0000256" key="1">
    <source>
        <dbReference type="ARBA" id="ARBA00022490"/>
    </source>
</evidence>
<keyword evidence="4 5" id="KW-0143">Chaperone</keyword>
<feature type="domain" description="Ribosome maturation factor RimM PRC barrel" evidence="8">
    <location>
        <begin position="127"/>
        <end position="178"/>
    </location>
</feature>
<dbReference type="Proteomes" id="UP000253918">
    <property type="component" value="Unassembled WGS sequence"/>
</dbReference>
<comment type="domain">
    <text evidence="5">The PRC barrel domain binds ribosomal protein uS19.</text>
</comment>
<evidence type="ECO:0000259" key="7">
    <source>
        <dbReference type="Pfam" id="PF01782"/>
    </source>
</evidence>
<dbReference type="PANTHER" id="PTHR33692">
    <property type="entry name" value="RIBOSOME MATURATION FACTOR RIMM"/>
    <property type="match status" value="1"/>
</dbReference>
<evidence type="ECO:0000256" key="2">
    <source>
        <dbReference type="ARBA" id="ARBA00022517"/>
    </source>
</evidence>
<dbReference type="HAMAP" id="MF_00014">
    <property type="entry name" value="Ribosome_mat_RimM"/>
    <property type="match status" value="1"/>
</dbReference>
<dbReference type="AlphaFoldDB" id="A0A369VYR6"/>
<evidence type="ECO:0000259" key="8">
    <source>
        <dbReference type="Pfam" id="PF24986"/>
    </source>
</evidence>
<evidence type="ECO:0000256" key="3">
    <source>
        <dbReference type="ARBA" id="ARBA00022552"/>
    </source>
</evidence>
<evidence type="ECO:0000256" key="4">
    <source>
        <dbReference type="ARBA" id="ARBA00023186"/>
    </source>
</evidence>
<dbReference type="SUPFAM" id="SSF50447">
    <property type="entry name" value="Translation proteins"/>
    <property type="match status" value="1"/>
</dbReference>
<dbReference type="InterPro" id="IPR056792">
    <property type="entry name" value="PRC_RimM"/>
</dbReference>